<feature type="coiled-coil region" evidence="8">
    <location>
        <begin position="253"/>
        <end position="322"/>
    </location>
</feature>
<dbReference type="Gene3D" id="3.10.110.10">
    <property type="entry name" value="Ubiquitin Conjugating Enzyme"/>
    <property type="match status" value="1"/>
</dbReference>
<organism evidence="11">
    <name type="scientific">Corethrella appendiculata</name>
    <dbReference type="NCBI Taxonomy" id="1370023"/>
    <lineage>
        <taxon>Eukaryota</taxon>
        <taxon>Metazoa</taxon>
        <taxon>Ecdysozoa</taxon>
        <taxon>Arthropoda</taxon>
        <taxon>Hexapoda</taxon>
        <taxon>Insecta</taxon>
        <taxon>Pterygota</taxon>
        <taxon>Neoptera</taxon>
        <taxon>Endopterygota</taxon>
        <taxon>Diptera</taxon>
        <taxon>Nematocera</taxon>
        <taxon>Culicoidea</taxon>
        <taxon>Chaoboridae</taxon>
        <taxon>Corethrella</taxon>
    </lineage>
</organism>
<dbReference type="InterPro" id="IPR037202">
    <property type="entry name" value="ESCRT_assembly_dom"/>
</dbReference>
<evidence type="ECO:0000256" key="3">
    <source>
        <dbReference type="ARBA" id="ARBA00022448"/>
    </source>
</evidence>
<dbReference type="GO" id="GO:0043130">
    <property type="term" value="F:ubiquitin binding"/>
    <property type="evidence" value="ECO:0007669"/>
    <property type="project" value="TreeGrafter"/>
</dbReference>
<feature type="domain" description="SB" evidence="9">
    <location>
        <begin position="335"/>
        <end position="401"/>
    </location>
</feature>
<dbReference type="SUPFAM" id="SSF140111">
    <property type="entry name" value="Endosomal sorting complex assembly domain"/>
    <property type="match status" value="1"/>
</dbReference>
<dbReference type="EMBL" id="GANO01000351">
    <property type="protein sequence ID" value="JAB59520.1"/>
    <property type="molecule type" value="mRNA"/>
</dbReference>
<dbReference type="Pfam" id="PF09454">
    <property type="entry name" value="Vps23_core"/>
    <property type="match status" value="1"/>
</dbReference>
<dbReference type="PROSITE" id="PS51322">
    <property type="entry name" value="UEV"/>
    <property type="match status" value="1"/>
</dbReference>
<sequence>MSNINEGAILRLLGKYKSSNVTCKQVVATIKQYRALEYSLEKYVFNDGSVKDLLNLKGTIPVTYKGNVYHIPICMWIMDTYPKNAPICYVKPTSDMQIKASMYVDHNGKIYLPYLHDWNPNDSDLLQLIQVMIMTFGEFPPVYSKPKQEIPQQYNPSMPQPGGGSYLPYPNIGGAGAGGVFPPYPTGNAYGAAAGNTPYPQNPTQFPPYMPGYPTGAAGYNTNYTPPTSSASNTITEEHIKASLISAVEDKLRRRIQEKVNQCQAEIETLKRTKVELSEGRTKINDILKKLERDENELKKNISVLKDKDAELEKSLESLEKVDNIDVDEAVVTTAPLYKQLLNAYAEEAALEDAIYYMGEALRSGVIDLEVFLKNIRQLSRKQFMLRALMQKCRQKAGLSC</sequence>
<evidence type="ECO:0000256" key="5">
    <source>
        <dbReference type="ARBA" id="ARBA00022927"/>
    </source>
</evidence>
<dbReference type="InterPro" id="IPR008883">
    <property type="entry name" value="UEV_N"/>
</dbReference>
<dbReference type="Pfam" id="PF05743">
    <property type="entry name" value="UEV"/>
    <property type="match status" value="1"/>
</dbReference>
<evidence type="ECO:0000256" key="2">
    <source>
        <dbReference type="ARBA" id="ARBA00009594"/>
    </source>
</evidence>
<feature type="domain" description="UEV" evidence="10">
    <location>
        <begin position="3"/>
        <end position="146"/>
    </location>
</feature>
<name>U5EZQ5_9DIPT</name>
<keyword evidence="11" id="KW-0675">Receptor</keyword>
<proteinExistence type="evidence at transcript level"/>
<dbReference type="PANTHER" id="PTHR23306">
    <property type="entry name" value="TUMOR SUSCEPTIBILITY GENE 101 PROTEIN-RELATED"/>
    <property type="match status" value="1"/>
</dbReference>
<dbReference type="AlphaFoldDB" id="U5EZQ5"/>
<protein>
    <submittedName>
        <fullName evidence="11">Putative vacuolar sorting protein/ubiquitin receptor vps23</fullName>
    </submittedName>
</protein>
<keyword evidence="5 7" id="KW-0653">Protein transport</keyword>
<comment type="similarity">
    <text evidence="2">Belongs to the ubiquitin-conjugating enzyme family. UEV subfamily.</text>
</comment>
<comment type="subcellular location">
    <subcellularLocation>
        <location evidence="1">Endosome</location>
    </subcellularLocation>
</comment>
<dbReference type="InterPro" id="IPR017916">
    <property type="entry name" value="SB_dom"/>
</dbReference>
<keyword evidence="3 7" id="KW-0813">Transport</keyword>
<keyword evidence="6 8" id="KW-0175">Coiled coil</keyword>
<dbReference type="Gene3D" id="6.10.250.370">
    <property type="match status" value="1"/>
</dbReference>
<dbReference type="PANTHER" id="PTHR23306:SF3">
    <property type="entry name" value="TUMOR SUPPRESSOR PROTEIN 101"/>
    <property type="match status" value="1"/>
</dbReference>
<reference evidence="11" key="1">
    <citation type="journal article" date="2014" name="Insect Biochem. Mol. Biol.">
        <title>An insight into the sialome of the frog biting fly, Corethrella appendiculata.</title>
        <authorList>
            <person name="Ribeiro J.M.C."/>
            <person name="Chagas A.C."/>
            <person name="Pham V.M."/>
            <person name="Lounibos L.P."/>
            <person name="Calvo E."/>
        </authorList>
    </citation>
    <scope>NUCLEOTIDE SEQUENCE</scope>
    <source>
        <tissue evidence="11">Salivary glands</tissue>
    </source>
</reference>
<evidence type="ECO:0000256" key="8">
    <source>
        <dbReference type="SAM" id="Coils"/>
    </source>
</evidence>
<dbReference type="InterPro" id="IPR052070">
    <property type="entry name" value="ESCRT-I_UEV_domain"/>
</dbReference>
<evidence type="ECO:0000256" key="7">
    <source>
        <dbReference type="PROSITE-ProRule" id="PRU00644"/>
    </source>
</evidence>
<dbReference type="CDD" id="cd11685">
    <property type="entry name" value="UEV_TSG101-like"/>
    <property type="match status" value="1"/>
</dbReference>
<evidence type="ECO:0000313" key="11">
    <source>
        <dbReference type="EMBL" id="JAB59520.1"/>
    </source>
</evidence>
<dbReference type="GO" id="GO:0000813">
    <property type="term" value="C:ESCRT I complex"/>
    <property type="evidence" value="ECO:0007669"/>
    <property type="project" value="TreeGrafter"/>
</dbReference>
<dbReference type="Gene3D" id="6.10.140.820">
    <property type="match status" value="1"/>
</dbReference>
<dbReference type="GO" id="GO:0015031">
    <property type="term" value="P:protein transport"/>
    <property type="evidence" value="ECO:0007669"/>
    <property type="project" value="UniProtKB-UniRule"/>
</dbReference>
<dbReference type="SUPFAM" id="SSF54495">
    <property type="entry name" value="UBC-like"/>
    <property type="match status" value="1"/>
</dbReference>
<evidence type="ECO:0000259" key="9">
    <source>
        <dbReference type="PROSITE" id="PS51312"/>
    </source>
</evidence>
<evidence type="ECO:0000256" key="4">
    <source>
        <dbReference type="ARBA" id="ARBA00022753"/>
    </source>
</evidence>
<evidence type="ECO:0000256" key="6">
    <source>
        <dbReference type="ARBA" id="ARBA00023054"/>
    </source>
</evidence>
<keyword evidence="4" id="KW-0967">Endosome</keyword>
<dbReference type="PROSITE" id="PS51312">
    <property type="entry name" value="SB"/>
    <property type="match status" value="1"/>
</dbReference>
<evidence type="ECO:0000259" key="10">
    <source>
        <dbReference type="PROSITE" id="PS51322"/>
    </source>
</evidence>
<dbReference type="GO" id="GO:0008333">
    <property type="term" value="P:endosome to lysosome transport"/>
    <property type="evidence" value="ECO:0007669"/>
    <property type="project" value="TreeGrafter"/>
</dbReference>
<evidence type="ECO:0000256" key="1">
    <source>
        <dbReference type="ARBA" id="ARBA00004177"/>
    </source>
</evidence>
<accession>U5EZQ5</accession>
<dbReference type="InterPro" id="IPR016135">
    <property type="entry name" value="UBQ-conjugating_enzyme/RWD"/>
</dbReference>